<dbReference type="Gene3D" id="1.25.40.10">
    <property type="entry name" value="Tetratricopeptide repeat domain"/>
    <property type="match status" value="1"/>
</dbReference>
<dbReference type="KEGG" id="tpol:Mal48_37460"/>
<keyword evidence="4" id="KW-1185">Reference proteome</keyword>
<evidence type="ECO:0000313" key="3">
    <source>
        <dbReference type="EMBL" id="QDT34485.1"/>
    </source>
</evidence>
<dbReference type="EMBL" id="CP036267">
    <property type="protein sequence ID" value="QDT34485.1"/>
    <property type="molecule type" value="Genomic_DNA"/>
</dbReference>
<keyword evidence="3" id="KW-0645">Protease</keyword>
<organism evidence="3 4">
    <name type="scientific">Thalassoglobus polymorphus</name>
    <dbReference type="NCBI Taxonomy" id="2527994"/>
    <lineage>
        <taxon>Bacteria</taxon>
        <taxon>Pseudomonadati</taxon>
        <taxon>Planctomycetota</taxon>
        <taxon>Planctomycetia</taxon>
        <taxon>Planctomycetales</taxon>
        <taxon>Planctomycetaceae</taxon>
        <taxon>Thalassoglobus</taxon>
    </lineage>
</organism>
<proteinExistence type="predicted"/>
<protein>
    <submittedName>
        <fullName evidence="3">Serine endoprotease</fullName>
    </submittedName>
</protein>
<feature type="compositionally biased region" description="Basic and acidic residues" evidence="1">
    <location>
        <begin position="124"/>
        <end position="139"/>
    </location>
</feature>
<feature type="transmembrane region" description="Helical" evidence="2">
    <location>
        <begin position="39"/>
        <end position="63"/>
    </location>
</feature>
<dbReference type="InterPro" id="IPR009003">
    <property type="entry name" value="Peptidase_S1_PA"/>
</dbReference>
<feature type="compositionally biased region" description="Low complexity" evidence="1">
    <location>
        <begin position="95"/>
        <end position="108"/>
    </location>
</feature>
<dbReference type="GO" id="GO:0008233">
    <property type="term" value="F:peptidase activity"/>
    <property type="evidence" value="ECO:0007669"/>
    <property type="project" value="UniProtKB-KW"/>
</dbReference>
<dbReference type="PANTHER" id="PTHR43019">
    <property type="entry name" value="SERINE ENDOPROTEASE DEGS"/>
    <property type="match status" value="1"/>
</dbReference>
<evidence type="ECO:0000313" key="4">
    <source>
        <dbReference type="Proteomes" id="UP000315724"/>
    </source>
</evidence>
<accession>A0A517QS91</accession>
<keyword evidence="2" id="KW-1133">Transmembrane helix</keyword>
<keyword evidence="2" id="KW-0472">Membrane</keyword>
<sequence>MPPKRPPNTPNKNSKGKPPVREKRKPQRKSSGLNQVSPLVLIGSCILGSFLAVVAGILITGGFQSKTDERVAAPQAINENEPPPHADVNQQDMGSASESSSHASANKSELPQIPPPKMATQSHSEADEKSVSDTDEKNTADSSSTPAPPISQTRPPIDTNTNEESAEEQTSTASDGLIERVKDEVEVLPPPIPQVLTEISSSSFSSARKAIKQQTSARNAFILYEAFSKSYEFDEFQLERVNEELAEWRNRSEKNLYRLGTQWVTKDVRDKAVAEGNQIIEAGLNAVSEGNIEGAVALFEQASRANPNGIRADYMIGLIYSLPFSNTIGPKNAQEHFERVVRRNPTHGAALNSLGIAQVKQNDYLNAFHSFRMASEVLPKCPEVIHNLSRVISLTKRKRLSPTEQILKKYESLFAELVASEKFQHIGENTGWLHMPPVFDQEERDERLIPNQDKEEAATAFINVGSGSGFLVKPNYYLTNRHVAVHGDLGVADKIGVVISSPGGNTEEKFGQVVAVSKDVDLALLHVAESKGTPLPLLDVTTPLASDVLILGYPLPTQFGSQLKATQGIVSGLPDQSRTNNASYYFFDAIADHGNSGGPILDRQGRVASILTFGFSDYYDRTKIEAKFTGGVPSIEAIKFLKKHLDDFSPEEIVAHEKQEWADLVAKYSQGIVKVQVYYKSGVPKVAKVNERSPEGYNVLEDRTCIRCSGKAILQCNVKGCVNGKITRTSFRSGSVGLGNNRKIVRVPVYNSIDCRNCRNGLIKCPDCKDGWDLDLQ</sequence>
<dbReference type="SUPFAM" id="SSF50494">
    <property type="entry name" value="Trypsin-like serine proteases"/>
    <property type="match status" value="1"/>
</dbReference>
<dbReference type="Gene3D" id="2.40.10.120">
    <property type="match status" value="1"/>
</dbReference>
<dbReference type="SUPFAM" id="SSF48452">
    <property type="entry name" value="TPR-like"/>
    <property type="match status" value="1"/>
</dbReference>
<dbReference type="GO" id="GO:0006508">
    <property type="term" value="P:proteolysis"/>
    <property type="evidence" value="ECO:0007669"/>
    <property type="project" value="UniProtKB-KW"/>
</dbReference>
<reference evidence="3 4" key="1">
    <citation type="submission" date="2019-02" db="EMBL/GenBank/DDBJ databases">
        <title>Deep-cultivation of Planctomycetes and their phenomic and genomic characterization uncovers novel biology.</title>
        <authorList>
            <person name="Wiegand S."/>
            <person name="Jogler M."/>
            <person name="Boedeker C."/>
            <person name="Pinto D."/>
            <person name="Vollmers J."/>
            <person name="Rivas-Marin E."/>
            <person name="Kohn T."/>
            <person name="Peeters S.H."/>
            <person name="Heuer A."/>
            <person name="Rast P."/>
            <person name="Oberbeckmann S."/>
            <person name="Bunk B."/>
            <person name="Jeske O."/>
            <person name="Meyerdierks A."/>
            <person name="Storesund J.E."/>
            <person name="Kallscheuer N."/>
            <person name="Luecker S."/>
            <person name="Lage O.M."/>
            <person name="Pohl T."/>
            <person name="Merkel B.J."/>
            <person name="Hornburger P."/>
            <person name="Mueller R.-W."/>
            <person name="Bruemmer F."/>
            <person name="Labrenz M."/>
            <person name="Spormann A.M."/>
            <person name="Op den Camp H."/>
            <person name="Overmann J."/>
            <person name="Amann R."/>
            <person name="Jetten M.S.M."/>
            <person name="Mascher T."/>
            <person name="Medema M.H."/>
            <person name="Devos D.P."/>
            <person name="Kaster A.-K."/>
            <person name="Ovreas L."/>
            <person name="Rohde M."/>
            <person name="Galperin M.Y."/>
            <person name="Jogler C."/>
        </authorList>
    </citation>
    <scope>NUCLEOTIDE SEQUENCE [LARGE SCALE GENOMIC DNA]</scope>
    <source>
        <strain evidence="3 4">Mal48</strain>
    </source>
</reference>
<dbReference type="Pfam" id="PF13365">
    <property type="entry name" value="Trypsin_2"/>
    <property type="match status" value="1"/>
</dbReference>
<keyword evidence="3" id="KW-0378">Hydrolase</keyword>
<gene>
    <name evidence="3" type="ORF">Mal48_37460</name>
</gene>
<dbReference type="AlphaFoldDB" id="A0A517QS91"/>
<evidence type="ECO:0000256" key="1">
    <source>
        <dbReference type="SAM" id="MobiDB-lite"/>
    </source>
</evidence>
<feature type="region of interest" description="Disordered" evidence="1">
    <location>
        <begin position="1"/>
        <end position="33"/>
    </location>
</feature>
<dbReference type="OrthoDB" id="216801at2"/>
<name>A0A517QS91_9PLAN</name>
<dbReference type="Proteomes" id="UP000315724">
    <property type="component" value="Chromosome"/>
</dbReference>
<keyword evidence="2" id="KW-0812">Transmembrane</keyword>
<feature type="compositionally biased region" description="Low complexity" evidence="1">
    <location>
        <begin position="159"/>
        <end position="174"/>
    </location>
</feature>
<feature type="region of interest" description="Disordered" evidence="1">
    <location>
        <begin position="76"/>
        <end position="177"/>
    </location>
</feature>
<dbReference type="PANTHER" id="PTHR43019:SF23">
    <property type="entry name" value="PROTEASE DO-LIKE 5, CHLOROPLASTIC"/>
    <property type="match status" value="1"/>
</dbReference>
<evidence type="ECO:0000256" key="2">
    <source>
        <dbReference type="SAM" id="Phobius"/>
    </source>
</evidence>
<feature type="compositionally biased region" description="Polar residues" evidence="1">
    <location>
        <begin position="140"/>
        <end position="154"/>
    </location>
</feature>
<dbReference type="InterPro" id="IPR011990">
    <property type="entry name" value="TPR-like_helical_dom_sf"/>
</dbReference>